<dbReference type="Proteomes" id="UP001595840">
    <property type="component" value="Unassembled WGS sequence"/>
</dbReference>
<keyword evidence="6" id="KW-1185">Reference proteome</keyword>
<dbReference type="Gene3D" id="2.160.20.10">
    <property type="entry name" value="Single-stranded right-handed beta-helix, Pectin lyase-like"/>
    <property type="match status" value="2"/>
</dbReference>
<dbReference type="NCBIfam" id="TIGR01901">
    <property type="entry name" value="adhes_NPXG"/>
    <property type="match status" value="1"/>
</dbReference>
<dbReference type="PANTHER" id="PTHR12338">
    <property type="entry name" value="AUTOTRANSPORTER"/>
    <property type="match status" value="1"/>
</dbReference>
<dbReference type="RefSeq" id="WP_380736156.1">
    <property type="nucleotide sequence ID" value="NZ_JBHSCX010000009.1"/>
</dbReference>
<feature type="non-terminal residue" evidence="5">
    <location>
        <position position="964"/>
    </location>
</feature>
<dbReference type="PANTHER" id="PTHR12338:SF8">
    <property type="entry name" value="HEME_HEMOPEXIN-BINDING PROTEIN"/>
    <property type="match status" value="1"/>
</dbReference>
<dbReference type="InterPro" id="IPR011050">
    <property type="entry name" value="Pectin_lyase_fold/virulence"/>
</dbReference>
<dbReference type="SMART" id="SM00912">
    <property type="entry name" value="Haemagg_act"/>
    <property type="match status" value="1"/>
</dbReference>
<evidence type="ECO:0000256" key="1">
    <source>
        <dbReference type="ARBA" id="ARBA00004613"/>
    </source>
</evidence>
<organism evidence="5 6">
    <name type="scientific">Simiduia curdlanivorans</name>
    <dbReference type="NCBI Taxonomy" id="1492769"/>
    <lineage>
        <taxon>Bacteria</taxon>
        <taxon>Pseudomonadati</taxon>
        <taxon>Pseudomonadota</taxon>
        <taxon>Gammaproteobacteria</taxon>
        <taxon>Cellvibrionales</taxon>
        <taxon>Cellvibrionaceae</taxon>
        <taxon>Simiduia</taxon>
    </lineage>
</organism>
<evidence type="ECO:0000313" key="6">
    <source>
        <dbReference type="Proteomes" id="UP001595840"/>
    </source>
</evidence>
<evidence type="ECO:0000256" key="3">
    <source>
        <dbReference type="ARBA" id="ARBA00022729"/>
    </source>
</evidence>
<dbReference type="EMBL" id="JBHSCX010000009">
    <property type="protein sequence ID" value="MFC4362783.1"/>
    <property type="molecule type" value="Genomic_DNA"/>
</dbReference>
<name>A0ABV8V4X1_9GAMM</name>
<keyword evidence="2" id="KW-0964">Secreted</keyword>
<evidence type="ECO:0000256" key="2">
    <source>
        <dbReference type="ARBA" id="ARBA00022525"/>
    </source>
</evidence>
<dbReference type="InterPro" id="IPR050909">
    <property type="entry name" value="Bact_Autotransporter_VF"/>
</dbReference>
<comment type="subcellular location">
    <subcellularLocation>
        <location evidence="1">Secreted</location>
    </subcellularLocation>
</comment>
<proteinExistence type="predicted"/>
<feature type="domain" description="Filamentous haemagglutinin FhaB/tRNA nuclease CdiA-like TPS" evidence="4">
    <location>
        <begin position="72"/>
        <end position="186"/>
    </location>
</feature>
<keyword evidence="3" id="KW-0732">Signal</keyword>
<reference evidence="6" key="1">
    <citation type="journal article" date="2019" name="Int. J. Syst. Evol. Microbiol.">
        <title>The Global Catalogue of Microorganisms (GCM) 10K type strain sequencing project: providing services to taxonomists for standard genome sequencing and annotation.</title>
        <authorList>
            <consortium name="The Broad Institute Genomics Platform"/>
            <consortium name="The Broad Institute Genome Sequencing Center for Infectious Disease"/>
            <person name="Wu L."/>
            <person name="Ma J."/>
        </authorList>
    </citation>
    <scope>NUCLEOTIDE SEQUENCE [LARGE SCALE GENOMIC DNA]</scope>
    <source>
        <strain evidence="6">CECT 8570</strain>
    </source>
</reference>
<accession>A0ABV8V4X1</accession>
<dbReference type="InterPro" id="IPR012334">
    <property type="entry name" value="Pectin_lyas_fold"/>
</dbReference>
<comment type="caution">
    <text evidence="5">The sequence shown here is derived from an EMBL/GenBank/DDBJ whole genome shotgun (WGS) entry which is preliminary data.</text>
</comment>
<protein>
    <submittedName>
        <fullName evidence="5">Filamentous hemagglutinin N-terminal domain-containing protein</fullName>
    </submittedName>
</protein>
<dbReference type="SUPFAM" id="SSF51126">
    <property type="entry name" value="Pectin lyase-like"/>
    <property type="match status" value="1"/>
</dbReference>
<gene>
    <name evidence="5" type="ORF">ACFOX3_10735</name>
</gene>
<dbReference type="Pfam" id="PF05860">
    <property type="entry name" value="TPS"/>
    <property type="match status" value="1"/>
</dbReference>
<dbReference type="InterPro" id="IPR008638">
    <property type="entry name" value="FhaB/CdiA-like_TPS"/>
</dbReference>
<evidence type="ECO:0000313" key="5">
    <source>
        <dbReference type="EMBL" id="MFC4362783.1"/>
    </source>
</evidence>
<sequence length="964" mass="98863">MTLTPHKFLRILHFSSNRFEFYRDIPMNANTTEVKGKACSLFVSTLLARSVSLNTLLVGGLFSSVMGFSSLVAAAPEGGVVVGGSGSIDAPNDDKVTQVNQFTDLMAVNWQSFNLAADEKVLFVQPSSSSLVLNRILDDNASTIRGSIDANGHVLLVNPNGVLFTESASVNVGGIAVSGLDINPNDFMNGDYKLSGEVGKSGSVINYGTINASSAALLGKRVENHGLIKADVVSLSAADEAIVTFDSDGLIGVQISKAVLEKEAGVENAVLNAGTIEGKQVLLDASVSKDLFDAAVNNTGSIKAQGIDTSGGKIRLFGSGGAVKVAGSLDASGDALKGGLVHIEGDHVELTGQVRANSAAGKAGAVDILGEQVALLSGSSVDALGATGGGDIRIGGSYKGQDRTLVHAEKSIVEKGARVAASATDNGSGGTIVAWADAEGFYSGRFEANGAGTGSGGFIETSARSIYLNEITVSTRGASGAAAGAWLIDPDWLEIVSVLDADSTKNKNKISVSMVQENLSENNLIIESSTYLPPVENSQRTGIKLSADLHFESTAGHTLTLIADGALDSSDALGIELNGNITSEADANVNLTLISNKDIEFNGDINLGAGALDATAVGDVVVAKDREIEVSSFSSRSGGGFENNGVITSAGTVTIEVGDELLAGTDLSDAEILAELGQVNAASILAYALGGKVTFSFETDSSNPSADYVIKNDGGQDVQSLKVNAEGLSVYAEIHGESTVNFTGEKVNVSVDVSDANDPSNYAFGLVEKTGGSAGAKNSQIVISGDGSGTGGFHLKGVAAVNNTRRLVLTSDDDAIELDDLATGLGIHTASIEFTGLSEVDAGEGDDSVTGIGEWTLLGASGSARNSDIDFSSIKYALSEATVLKGSEIADSVTIVSSSELEAWDITFGVTGGNDFTQVDLGNHVDSDGKFILDEVTGLSAEDWIDITESKGATNAGIKFTGLD</sequence>
<evidence type="ECO:0000259" key="4">
    <source>
        <dbReference type="SMART" id="SM00912"/>
    </source>
</evidence>